<keyword evidence="4 5" id="KW-0472">Membrane</keyword>
<dbReference type="PANTHER" id="PTHR37422">
    <property type="entry name" value="TEICHURONIC ACID BIOSYNTHESIS PROTEIN TUAE"/>
    <property type="match status" value="1"/>
</dbReference>
<feature type="transmembrane region" description="Helical" evidence="5">
    <location>
        <begin position="352"/>
        <end position="371"/>
    </location>
</feature>
<evidence type="ECO:0000256" key="5">
    <source>
        <dbReference type="SAM" id="Phobius"/>
    </source>
</evidence>
<dbReference type="AlphaFoldDB" id="A0A0M9VIW0"/>
<evidence type="ECO:0000256" key="1">
    <source>
        <dbReference type="ARBA" id="ARBA00004141"/>
    </source>
</evidence>
<organism evidence="7 8">
    <name type="scientific">Flavobacterium akiainvivens</name>
    <dbReference type="NCBI Taxonomy" id="1202724"/>
    <lineage>
        <taxon>Bacteria</taxon>
        <taxon>Pseudomonadati</taxon>
        <taxon>Bacteroidota</taxon>
        <taxon>Flavobacteriia</taxon>
        <taxon>Flavobacteriales</taxon>
        <taxon>Flavobacteriaceae</taxon>
        <taxon>Flavobacterium</taxon>
    </lineage>
</organism>
<feature type="transmembrane region" description="Helical" evidence="5">
    <location>
        <begin position="53"/>
        <end position="72"/>
    </location>
</feature>
<keyword evidence="2 5" id="KW-0812">Transmembrane</keyword>
<keyword evidence="8" id="KW-1185">Reference proteome</keyword>
<dbReference type="PANTHER" id="PTHR37422:SF23">
    <property type="entry name" value="TEICHURONIC ACID BIOSYNTHESIS PROTEIN TUAE"/>
    <property type="match status" value="1"/>
</dbReference>
<evidence type="ECO:0000256" key="2">
    <source>
        <dbReference type="ARBA" id="ARBA00022692"/>
    </source>
</evidence>
<dbReference type="InterPro" id="IPR051533">
    <property type="entry name" value="WaaL-like"/>
</dbReference>
<accession>A0A0M9VIW0</accession>
<comment type="caution">
    <text evidence="7">The sequence shown here is derived from an EMBL/GenBank/DDBJ whole genome shotgun (WGS) entry which is preliminary data.</text>
</comment>
<feature type="domain" description="O-antigen ligase-related" evidence="6">
    <location>
        <begin position="197"/>
        <end position="364"/>
    </location>
</feature>
<feature type="transmembrane region" description="Helical" evidence="5">
    <location>
        <begin position="12"/>
        <end position="41"/>
    </location>
</feature>
<keyword evidence="3 5" id="KW-1133">Transmembrane helix</keyword>
<dbReference type="STRING" id="1202724.AM493_14415"/>
<dbReference type="Proteomes" id="UP000037755">
    <property type="component" value="Unassembled WGS sequence"/>
</dbReference>
<evidence type="ECO:0000259" key="6">
    <source>
        <dbReference type="Pfam" id="PF04932"/>
    </source>
</evidence>
<protein>
    <recommendedName>
        <fullName evidence="6">O-antigen ligase-related domain-containing protein</fullName>
    </recommendedName>
</protein>
<dbReference type="InterPro" id="IPR007016">
    <property type="entry name" value="O-antigen_ligase-rel_domated"/>
</dbReference>
<feature type="transmembrane region" description="Helical" evidence="5">
    <location>
        <begin position="195"/>
        <end position="226"/>
    </location>
</feature>
<sequence>MKIQEPAFHKIYTIFVALIASSIVLRMPCTILLICFLVFNLVYVKRLQFSKPAVVLIAVVALPFLLEVLFFWNNSSVSKGLKAAEKTVSMLFLPVFIIGNYRYINLKKILFYFSRTIVILLLLLVVRFVVVYPDYVTKYLNGIDLFEVGYFFSDTFKSHAPALNMHLAFAGIINFYFTLNSFTEKKNVLSKLTGFFFLAANIGVVFLVGTRVALLNMLAGFAIISLGDFIKSKNKARLLKMGLATTVVFTILSALYIKYNPYVIYKYKTELFMNMDKVGRLDELEHPEYEAYGGLVTRLSIWKSALNVASENLPFGTGSSDGKPKLMEYYLKTGQYFLHEYHMPVHNQYLDFFMRFGIIGAIAVLAHILLPGFIGFKLKHPVIICFFMLFFISNLTDDFLIRFDGIVFSAVWCSIFSAYWLQQKLLTANKAPVSP</sequence>
<dbReference type="PATRIC" id="fig|1202724.3.peg.2993"/>
<feature type="transmembrane region" description="Helical" evidence="5">
    <location>
        <begin position="163"/>
        <end position="183"/>
    </location>
</feature>
<dbReference type="GO" id="GO:0016020">
    <property type="term" value="C:membrane"/>
    <property type="evidence" value="ECO:0007669"/>
    <property type="project" value="UniProtKB-SubCell"/>
</dbReference>
<comment type="subcellular location">
    <subcellularLocation>
        <location evidence="1">Membrane</location>
        <topology evidence="1">Multi-pass membrane protein</topology>
    </subcellularLocation>
</comment>
<feature type="transmembrane region" description="Helical" evidence="5">
    <location>
        <begin position="238"/>
        <end position="257"/>
    </location>
</feature>
<evidence type="ECO:0000256" key="3">
    <source>
        <dbReference type="ARBA" id="ARBA00022989"/>
    </source>
</evidence>
<proteinExistence type="predicted"/>
<feature type="transmembrane region" description="Helical" evidence="5">
    <location>
        <begin position="109"/>
        <end position="130"/>
    </location>
</feature>
<feature type="transmembrane region" description="Helical" evidence="5">
    <location>
        <begin position="84"/>
        <end position="103"/>
    </location>
</feature>
<dbReference type="Pfam" id="PF04932">
    <property type="entry name" value="Wzy_C"/>
    <property type="match status" value="1"/>
</dbReference>
<evidence type="ECO:0000256" key="4">
    <source>
        <dbReference type="ARBA" id="ARBA00023136"/>
    </source>
</evidence>
<dbReference type="RefSeq" id="WP_054408735.1">
    <property type="nucleotide sequence ID" value="NZ_FOYA01000022.1"/>
</dbReference>
<feature type="transmembrane region" description="Helical" evidence="5">
    <location>
        <begin position="401"/>
        <end position="421"/>
    </location>
</feature>
<gene>
    <name evidence="7" type="ORF">AM493_14415</name>
</gene>
<evidence type="ECO:0000313" key="8">
    <source>
        <dbReference type="Proteomes" id="UP000037755"/>
    </source>
</evidence>
<reference evidence="7 8" key="1">
    <citation type="submission" date="2015-08" db="EMBL/GenBank/DDBJ databases">
        <title>Whole genome sequence of Flavobacterium akiainvivens IK-1T, from decaying Wikstroemia oahuensis, an endemic Hawaiian shrub.</title>
        <authorList>
            <person name="Wan X."/>
            <person name="Hou S."/>
            <person name="Saito J."/>
            <person name="Donachie S."/>
        </authorList>
    </citation>
    <scope>NUCLEOTIDE SEQUENCE [LARGE SCALE GENOMIC DNA]</scope>
    <source>
        <strain evidence="7 8">IK-1</strain>
    </source>
</reference>
<dbReference type="EMBL" id="LIYD01000005">
    <property type="protein sequence ID" value="KOS07096.1"/>
    <property type="molecule type" value="Genomic_DNA"/>
</dbReference>
<dbReference type="OrthoDB" id="1143110at2"/>
<evidence type="ECO:0000313" key="7">
    <source>
        <dbReference type="EMBL" id="KOS07096.1"/>
    </source>
</evidence>
<name>A0A0M9VIW0_9FLAO</name>